<organism evidence="2 3">
    <name type="scientific">Terrabacter aerolatus</name>
    <dbReference type="NCBI Taxonomy" id="422442"/>
    <lineage>
        <taxon>Bacteria</taxon>
        <taxon>Bacillati</taxon>
        <taxon>Actinomycetota</taxon>
        <taxon>Actinomycetes</taxon>
        <taxon>Micrococcales</taxon>
        <taxon>Intrasporangiaceae</taxon>
        <taxon>Terrabacter</taxon>
    </lineage>
</organism>
<evidence type="ECO:0000256" key="1">
    <source>
        <dbReference type="SAM" id="MobiDB-lite"/>
    </source>
</evidence>
<evidence type="ECO:0000313" key="2">
    <source>
        <dbReference type="EMBL" id="GEO32118.1"/>
    </source>
</evidence>
<feature type="region of interest" description="Disordered" evidence="1">
    <location>
        <begin position="1"/>
        <end position="20"/>
    </location>
</feature>
<accession>A0A512D6K9</accession>
<feature type="compositionally biased region" description="Acidic residues" evidence="1">
    <location>
        <begin position="1"/>
        <end position="12"/>
    </location>
</feature>
<reference evidence="2 3" key="1">
    <citation type="submission" date="2019-07" db="EMBL/GenBank/DDBJ databases">
        <title>Whole genome shotgun sequence of Terrabacter aerolatus NBRC 106305.</title>
        <authorList>
            <person name="Hosoyama A."/>
            <person name="Uohara A."/>
            <person name="Ohji S."/>
            <person name="Ichikawa N."/>
        </authorList>
    </citation>
    <scope>NUCLEOTIDE SEQUENCE [LARGE SCALE GENOMIC DNA]</scope>
    <source>
        <strain evidence="2 3">NBRC 106305</strain>
    </source>
</reference>
<keyword evidence="3" id="KW-1185">Reference proteome</keyword>
<protein>
    <submittedName>
        <fullName evidence="2">Uncharacterized protein</fullName>
    </submittedName>
</protein>
<gene>
    <name evidence="2" type="ORF">TAE01_39280</name>
</gene>
<evidence type="ECO:0000313" key="3">
    <source>
        <dbReference type="Proteomes" id="UP000321534"/>
    </source>
</evidence>
<dbReference type="EMBL" id="BJYX01000036">
    <property type="protein sequence ID" value="GEO32118.1"/>
    <property type="molecule type" value="Genomic_DNA"/>
</dbReference>
<dbReference type="AlphaFoldDB" id="A0A512D6K9"/>
<comment type="caution">
    <text evidence="2">The sequence shown here is derived from an EMBL/GenBank/DDBJ whole genome shotgun (WGS) entry which is preliminary data.</text>
</comment>
<proteinExistence type="predicted"/>
<dbReference type="Proteomes" id="UP000321534">
    <property type="component" value="Unassembled WGS sequence"/>
</dbReference>
<sequence>MDDVLDDDEPDAPDAGAGAVVEPDVDEPEVDELEVESDDVVDPVSFFVSPDPAAAGVEADFADARESVL</sequence>
<name>A0A512D6K9_9MICO</name>